<keyword evidence="5" id="KW-0574">Periplasm</keyword>
<evidence type="ECO:0008006" key="16">
    <source>
        <dbReference type="Google" id="ProtNLM"/>
    </source>
</evidence>
<feature type="domain" description="Pili assembly chaperone C-terminal" evidence="11">
    <location>
        <begin position="164"/>
        <end position="226"/>
    </location>
</feature>
<dbReference type="Proteomes" id="UP000036851">
    <property type="component" value="Unassembled WGS sequence"/>
</dbReference>
<reference evidence="14 15" key="1">
    <citation type="journal article" date="2015" name="Int. J. Syst. Evol. Microbiol.">
        <title>Erwinia iniecta sp. nov., isolated from Russian wheat aphids (Diuraphis noxia).</title>
        <authorList>
            <person name="Campillo T."/>
            <person name="Luna E."/>
            <person name="Portier P."/>
            <person name="Fischer-Le Saux M."/>
            <person name="Lapitan N."/>
            <person name="Tisserat N.A."/>
            <person name="Leach J.E."/>
        </authorList>
    </citation>
    <scope>NUCLEOTIDE SEQUENCE [LARGE SCALE GENOMIC DNA]</scope>
    <source>
        <strain evidence="12 15">B120</strain>
        <strain evidence="13 14">B149</strain>
    </source>
</reference>
<dbReference type="STRING" id="1560201.NG42_16050"/>
<dbReference type="GO" id="GO:0071555">
    <property type="term" value="P:cell wall organization"/>
    <property type="evidence" value="ECO:0007669"/>
    <property type="project" value="InterPro"/>
</dbReference>
<dbReference type="Proteomes" id="UP000037088">
    <property type="component" value="Unassembled WGS sequence"/>
</dbReference>
<protein>
    <recommendedName>
        <fullName evidence="16">Molecular chaperone</fullName>
    </recommendedName>
</protein>
<keyword evidence="15" id="KW-1185">Reference proteome</keyword>
<dbReference type="Pfam" id="PF00345">
    <property type="entry name" value="PapD_N"/>
    <property type="match status" value="1"/>
</dbReference>
<name>A0A0L7SZF8_9GAMM</name>
<dbReference type="Pfam" id="PF02753">
    <property type="entry name" value="PapD_C"/>
    <property type="match status" value="1"/>
</dbReference>
<evidence type="ECO:0000256" key="2">
    <source>
        <dbReference type="ARBA" id="ARBA00007399"/>
    </source>
</evidence>
<evidence type="ECO:0000256" key="3">
    <source>
        <dbReference type="ARBA" id="ARBA00022558"/>
    </source>
</evidence>
<sequence>MHALFKLTIMLFAIFSAGMAQAALTLDRTRAIFDAEEKSISMNISNDNKKLPFLAQSWIEDSNHKKVTSPLVVLPPLQRINMGERSLVRIAQSAGVSALPEDRESLFYFNLREIPPRPEQANVMQIAMQTQIKLFWRPAAIRAERGAVWQDKIIFKKTDQGFSIENPTPYYVTLSNMSNKFKKDSGVEIKGFNPVMIAPKSSENLTLPTTGLNSFVVSYINDYGGHPEVKFVCDSSQICRADSK</sequence>
<dbReference type="InterPro" id="IPR008962">
    <property type="entry name" value="PapD-like_sf"/>
</dbReference>
<dbReference type="InterPro" id="IPR036316">
    <property type="entry name" value="Pili_assmbl_chap_C_dom_sf"/>
</dbReference>
<comment type="caution">
    <text evidence="12">The sequence shown here is derived from an EMBL/GenBank/DDBJ whole genome shotgun (WGS) entry which is preliminary data.</text>
</comment>
<dbReference type="RefSeq" id="WP_052900705.1">
    <property type="nucleotide sequence ID" value="NZ_JRXE01000023.1"/>
</dbReference>
<evidence type="ECO:0000259" key="11">
    <source>
        <dbReference type="Pfam" id="PF02753"/>
    </source>
</evidence>
<accession>A0A0L7SZF8</accession>
<dbReference type="InterPro" id="IPR018046">
    <property type="entry name" value="Pili_assmbl_chaperone_CS"/>
</dbReference>
<evidence type="ECO:0000256" key="9">
    <source>
        <dbReference type="SAM" id="SignalP"/>
    </source>
</evidence>
<dbReference type="SUPFAM" id="SSF49354">
    <property type="entry name" value="PapD-like"/>
    <property type="match status" value="1"/>
</dbReference>
<feature type="signal peptide" evidence="9">
    <location>
        <begin position="1"/>
        <end position="22"/>
    </location>
</feature>
<dbReference type="FunFam" id="2.60.40.10:FF:000458">
    <property type="entry name" value="Molecular chaperone FimC"/>
    <property type="match status" value="1"/>
</dbReference>
<evidence type="ECO:0000313" key="15">
    <source>
        <dbReference type="Proteomes" id="UP000037088"/>
    </source>
</evidence>
<comment type="subcellular location">
    <subcellularLocation>
        <location evidence="1 8">Periplasm</location>
    </subcellularLocation>
</comment>
<gene>
    <name evidence="12" type="ORF">NG42_16050</name>
    <name evidence="13" type="ORF">NG43_16940</name>
</gene>
<dbReference type="InterPro" id="IPR050643">
    <property type="entry name" value="Periplasmic_pilus_chap"/>
</dbReference>
<dbReference type="PRINTS" id="PR00969">
    <property type="entry name" value="CHAPERONPILI"/>
</dbReference>
<evidence type="ECO:0000256" key="6">
    <source>
        <dbReference type="ARBA" id="ARBA00023186"/>
    </source>
</evidence>
<comment type="similarity">
    <text evidence="2 8">Belongs to the periplasmic pilus chaperone family.</text>
</comment>
<dbReference type="EMBL" id="JRXF01000029">
    <property type="protein sequence ID" value="KOC90556.1"/>
    <property type="molecule type" value="Genomic_DNA"/>
</dbReference>
<evidence type="ECO:0000259" key="10">
    <source>
        <dbReference type="Pfam" id="PF00345"/>
    </source>
</evidence>
<evidence type="ECO:0000256" key="4">
    <source>
        <dbReference type="ARBA" id="ARBA00022729"/>
    </source>
</evidence>
<dbReference type="SUPFAM" id="SSF49584">
    <property type="entry name" value="Periplasmic chaperone C-domain"/>
    <property type="match status" value="1"/>
</dbReference>
<evidence type="ECO:0000256" key="1">
    <source>
        <dbReference type="ARBA" id="ARBA00004418"/>
    </source>
</evidence>
<evidence type="ECO:0000256" key="5">
    <source>
        <dbReference type="ARBA" id="ARBA00022764"/>
    </source>
</evidence>
<dbReference type="PANTHER" id="PTHR30251:SF5">
    <property type="entry name" value="FIMBRIAL CHAPARONE PROTEIN"/>
    <property type="match status" value="1"/>
</dbReference>
<keyword evidence="7" id="KW-0393">Immunoglobulin domain</keyword>
<evidence type="ECO:0000313" key="13">
    <source>
        <dbReference type="EMBL" id="KOC90556.1"/>
    </source>
</evidence>
<dbReference type="PROSITE" id="PS00635">
    <property type="entry name" value="PILI_CHAPERONE"/>
    <property type="match status" value="1"/>
</dbReference>
<evidence type="ECO:0000256" key="7">
    <source>
        <dbReference type="ARBA" id="ARBA00023319"/>
    </source>
</evidence>
<organism evidence="12 15">
    <name type="scientific">Winslowiella iniecta</name>
    <dbReference type="NCBI Taxonomy" id="1560201"/>
    <lineage>
        <taxon>Bacteria</taxon>
        <taxon>Pseudomonadati</taxon>
        <taxon>Pseudomonadota</taxon>
        <taxon>Gammaproteobacteria</taxon>
        <taxon>Enterobacterales</taxon>
        <taxon>Erwiniaceae</taxon>
        <taxon>Winslowiella</taxon>
    </lineage>
</organism>
<dbReference type="GO" id="GO:0030288">
    <property type="term" value="C:outer membrane-bounded periplasmic space"/>
    <property type="evidence" value="ECO:0007669"/>
    <property type="project" value="InterPro"/>
</dbReference>
<dbReference type="PANTHER" id="PTHR30251">
    <property type="entry name" value="PILUS ASSEMBLY CHAPERONE"/>
    <property type="match status" value="1"/>
</dbReference>
<dbReference type="PATRIC" id="fig|1560201.3.peg.3400"/>
<dbReference type="InterPro" id="IPR016148">
    <property type="entry name" value="Pili_assmbl_chaperone_C"/>
</dbReference>
<dbReference type="InterPro" id="IPR016147">
    <property type="entry name" value="Pili_assmbl_chaperone_N"/>
</dbReference>
<dbReference type="Gene3D" id="2.60.40.10">
    <property type="entry name" value="Immunoglobulins"/>
    <property type="match status" value="2"/>
</dbReference>
<evidence type="ECO:0000313" key="14">
    <source>
        <dbReference type="Proteomes" id="UP000036851"/>
    </source>
</evidence>
<evidence type="ECO:0000256" key="8">
    <source>
        <dbReference type="RuleBase" id="RU003918"/>
    </source>
</evidence>
<keyword evidence="6 8" id="KW-0143">Chaperone</keyword>
<dbReference type="AlphaFoldDB" id="A0A0L7SZF8"/>
<feature type="chain" id="PRO_5010427027" description="Molecular chaperone" evidence="9">
    <location>
        <begin position="23"/>
        <end position="244"/>
    </location>
</feature>
<evidence type="ECO:0000313" key="12">
    <source>
        <dbReference type="EMBL" id="KOC88564.1"/>
    </source>
</evidence>
<keyword evidence="4 9" id="KW-0732">Signal</keyword>
<feature type="domain" description="Pili assembly chaperone N-terminal" evidence="10">
    <location>
        <begin position="24"/>
        <end position="141"/>
    </location>
</feature>
<keyword evidence="3" id="KW-1029">Fimbrium biogenesis</keyword>
<dbReference type="InterPro" id="IPR013783">
    <property type="entry name" value="Ig-like_fold"/>
</dbReference>
<dbReference type="InterPro" id="IPR001829">
    <property type="entry name" value="Pili_assmbl_chaperone_bac"/>
</dbReference>
<dbReference type="EMBL" id="JRXE01000023">
    <property type="protein sequence ID" value="KOC88564.1"/>
    <property type="molecule type" value="Genomic_DNA"/>
</dbReference>
<dbReference type="OrthoDB" id="9131059at2"/>
<proteinExistence type="inferred from homology"/>